<dbReference type="SUPFAM" id="SSF56047">
    <property type="entry name" value="Ribosomal protein S8"/>
    <property type="match status" value="1"/>
</dbReference>
<dbReference type="FunFam" id="3.40.50.12780:FF:000019">
    <property type="entry name" value="Long-chain fatty acid transporter"/>
    <property type="match status" value="1"/>
</dbReference>
<keyword evidence="6" id="KW-0813">Transport</keyword>
<evidence type="ECO:0000256" key="22">
    <source>
        <dbReference type="ARBA" id="ARBA00078285"/>
    </source>
</evidence>
<evidence type="ECO:0000259" key="24">
    <source>
        <dbReference type="Pfam" id="PF13193"/>
    </source>
</evidence>
<dbReference type="PANTHER" id="PTHR43107">
    <property type="entry name" value="LONG-CHAIN FATTY ACID TRANSPORT PROTEIN"/>
    <property type="match status" value="1"/>
</dbReference>
<dbReference type="GO" id="GO:0006412">
    <property type="term" value="P:translation"/>
    <property type="evidence" value="ECO:0007669"/>
    <property type="project" value="InterPro"/>
</dbReference>
<keyword evidence="7" id="KW-1003">Cell membrane</keyword>
<keyword evidence="8" id="KW-0436">Ligase</keyword>
<feature type="domain" description="AMP-dependent synthetase/ligase" evidence="23">
    <location>
        <begin position="325"/>
        <end position="718"/>
    </location>
</feature>
<comment type="subcellular location">
    <subcellularLocation>
        <location evidence="3">Cell membrane</location>
        <topology evidence="3">Multi-pass membrane protein</topology>
    </subcellularLocation>
    <subcellularLocation>
        <location evidence="1">Lipid droplet</location>
    </subcellularLocation>
    <subcellularLocation>
        <location evidence="2">Peroxisome membrane</location>
        <topology evidence="2">Multi-pass membrane protein</topology>
    </subcellularLocation>
</comment>
<dbReference type="FunFam" id="3.30.300.30:FF:000002">
    <property type="entry name" value="Long-chain fatty acid transport protein 1"/>
    <property type="match status" value="1"/>
</dbReference>
<dbReference type="Pfam" id="PF13193">
    <property type="entry name" value="AMP-binding_C"/>
    <property type="match status" value="1"/>
</dbReference>
<dbReference type="FunFam" id="3.30.1370.30:FF:000006">
    <property type="entry name" value="40S ribosomal protein S8"/>
    <property type="match status" value="1"/>
</dbReference>
<evidence type="ECO:0000256" key="18">
    <source>
        <dbReference type="ARBA" id="ARBA00023274"/>
    </source>
</evidence>
<evidence type="ECO:0000256" key="8">
    <source>
        <dbReference type="ARBA" id="ARBA00022598"/>
    </source>
</evidence>
<dbReference type="STRING" id="331657.A0A4U0XDP0"/>
<evidence type="ECO:0000256" key="2">
    <source>
        <dbReference type="ARBA" id="ARBA00004585"/>
    </source>
</evidence>
<evidence type="ECO:0000256" key="10">
    <source>
        <dbReference type="ARBA" id="ARBA00022692"/>
    </source>
</evidence>
<dbReference type="GO" id="GO:0004467">
    <property type="term" value="F:long-chain fatty acid-CoA ligase activity"/>
    <property type="evidence" value="ECO:0007669"/>
    <property type="project" value="TreeGrafter"/>
</dbReference>
<evidence type="ECO:0000256" key="6">
    <source>
        <dbReference type="ARBA" id="ARBA00022448"/>
    </source>
</evidence>
<evidence type="ECO:0000256" key="14">
    <source>
        <dbReference type="ARBA" id="ARBA00022989"/>
    </source>
</evidence>
<dbReference type="SUPFAM" id="SSF56801">
    <property type="entry name" value="Acetyl-CoA synthetase-like"/>
    <property type="match status" value="1"/>
</dbReference>
<evidence type="ECO:0000256" key="9">
    <source>
        <dbReference type="ARBA" id="ARBA00022677"/>
    </source>
</evidence>
<evidence type="ECO:0000313" key="26">
    <source>
        <dbReference type="Proteomes" id="UP000308768"/>
    </source>
</evidence>
<dbReference type="GO" id="GO:0003735">
    <property type="term" value="F:structural constituent of ribosome"/>
    <property type="evidence" value="ECO:0007669"/>
    <property type="project" value="InterPro"/>
</dbReference>
<proteinExistence type="inferred from homology"/>
<dbReference type="Proteomes" id="UP000308768">
    <property type="component" value="Unassembled WGS sequence"/>
</dbReference>
<sequence>MQLLLSPPLPLQLFQDFEDYFSDNVNGGYPEIAPIKGALGIGEVTHFSPTRLWRRELHIRVASTAITVHSVYQILQQSSPEADLSSSTSIVRTTPPDFAPTGASSFRLSPLEDPPTLSVTMSLVNLAHVCTHLQNASKARLGLTSIPSTNLHLTLAHALQKQDFLSSVTRAGPTPPAPEMIADPSSSPEAEVTQANIASRRLWLGLKYWNNEPVLRKMWMVSKPTKRIWLNHHDLGVIVRGREAGYVKGMTNPGECLFVTTLPLTLALPAAAASLAYLNARLSLSYDYNLLGSFIAGSVVGNIAQRRDRANLFYVLEGHALNPKTASNVFLIYQNRQWTYKEAYENVLRYATWLKRRHAVTKGEIVAIDFTNSELFIWMWWALWTLGAKPAFVNYNLRGESLLHCIRTSTARLLFVDEEVKAGFSGDVLQELSSGGFRDGKGAVETVVFSKELELEILATDGVREPDEARGGVRLQDMAILIYTSGTTGLPKPAVVSWSKVRLAGYFVSRWLGLKNGKDRFYTVSSAHHHASKKSMPSFVNIRDSQCMPLYHTSASSLGLSAALQAGSTFILGHRFSPSTFWPEVRASSATVIQYVGETCRYLLSSPPTPLDTQHKVRLAFGNGLRPDVWQRFQERFDIETVAEFYGATEGPSASWNLSRNGFSRGAVGRNGRLASLILGGGLTLVELDPLTDAPLRDPQTRLCRPCAPNEPGELLYKLPDHEDEWGSKYQGYYDNPAATASKILRNVLKKGDAWYRTGDLLRHDQDGRWWFSDRIGDTFRWKGENVSTTEVAELLGTHPAVREANVYGVRVPSHDGRAGCAAVVLDASGEPSAELLKDLAQFVRMRLPKYAVPIFLRLVSTMDVTGTMKMQKGELREEGVEPGKVGLDRIYWLLPNAESYQRFGEREWKALEAGRVKL</sequence>
<dbReference type="InterPro" id="IPR025110">
    <property type="entry name" value="AMP-bd_C"/>
</dbReference>
<keyword evidence="16" id="KW-0472">Membrane</keyword>
<reference evidence="25 26" key="1">
    <citation type="submission" date="2017-03" db="EMBL/GenBank/DDBJ databases">
        <title>Genomes of endolithic fungi from Antarctica.</title>
        <authorList>
            <person name="Coleine C."/>
            <person name="Masonjones S."/>
            <person name="Stajich J.E."/>
        </authorList>
    </citation>
    <scope>NUCLEOTIDE SEQUENCE [LARGE SCALE GENOMIC DNA]</scope>
    <source>
        <strain evidence="25 26">CCFEE 5187</strain>
    </source>
</reference>
<comment type="caution">
    <text evidence="25">The sequence shown here is derived from an EMBL/GenBank/DDBJ whole genome shotgun (WGS) entry which is preliminary data.</text>
</comment>
<gene>
    <name evidence="25" type="ORF">B0A49_04258</name>
</gene>
<keyword evidence="13" id="KW-0689">Ribosomal protein</keyword>
<dbReference type="OrthoDB" id="10253869at2759"/>
<dbReference type="PANTHER" id="PTHR43107:SF15">
    <property type="entry name" value="FATTY ACID TRANSPORT PROTEIN 3, ISOFORM A"/>
    <property type="match status" value="1"/>
</dbReference>
<dbReference type="InterPro" id="IPR020845">
    <property type="entry name" value="AMP-binding_CS"/>
</dbReference>
<evidence type="ECO:0000256" key="16">
    <source>
        <dbReference type="ARBA" id="ARBA00023136"/>
    </source>
</evidence>
<evidence type="ECO:0000256" key="11">
    <source>
        <dbReference type="ARBA" id="ARBA00022741"/>
    </source>
</evidence>
<evidence type="ECO:0000256" key="5">
    <source>
        <dbReference type="ARBA" id="ARBA00006471"/>
    </source>
</evidence>
<dbReference type="PROSITE" id="PS00455">
    <property type="entry name" value="AMP_BINDING"/>
    <property type="match status" value="1"/>
</dbReference>
<evidence type="ECO:0000256" key="3">
    <source>
        <dbReference type="ARBA" id="ARBA00004651"/>
    </source>
</evidence>
<keyword evidence="14" id="KW-1133">Transmembrane helix</keyword>
<evidence type="ECO:0000256" key="19">
    <source>
        <dbReference type="ARBA" id="ARBA00051585"/>
    </source>
</evidence>
<comment type="similarity">
    <text evidence="4">Belongs to the ATP-dependent AMP-binding enzyme family.</text>
</comment>
<keyword evidence="12" id="KW-0067">ATP-binding</keyword>
<dbReference type="Pfam" id="PF00501">
    <property type="entry name" value="AMP-binding"/>
    <property type="match status" value="1"/>
</dbReference>
<feature type="domain" description="AMP-binding enzyme C-terminal" evidence="24">
    <location>
        <begin position="791"/>
        <end position="870"/>
    </location>
</feature>
<dbReference type="Pfam" id="PF00410">
    <property type="entry name" value="Ribosomal_S8"/>
    <property type="match status" value="1"/>
</dbReference>
<evidence type="ECO:0000259" key="23">
    <source>
        <dbReference type="Pfam" id="PF00501"/>
    </source>
</evidence>
<dbReference type="Gene3D" id="3.30.300.30">
    <property type="match status" value="1"/>
</dbReference>
<dbReference type="GO" id="GO:0005524">
    <property type="term" value="F:ATP binding"/>
    <property type="evidence" value="ECO:0007669"/>
    <property type="project" value="UniProtKB-KW"/>
</dbReference>
<dbReference type="InterPro" id="IPR000873">
    <property type="entry name" value="AMP-dep_synth/lig_dom"/>
</dbReference>
<keyword evidence="9" id="KW-0551">Lipid droplet</keyword>
<dbReference type="Gene3D" id="3.40.50.12780">
    <property type="entry name" value="N-terminal domain of ligase-like"/>
    <property type="match status" value="1"/>
</dbReference>
<evidence type="ECO:0000256" key="15">
    <source>
        <dbReference type="ARBA" id="ARBA00023055"/>
    </source>
</evidence>
<organism evidence="25 26">
    <name type="scientific">Cryomyces minteri</name>
    <dbReference type="NCBI Taxonomy" id="331657"/>
    <lineage>
        <taxon>Eukaryota</taxon>
        <taxon>Fungi</taxon>
        <taxon>Dikarya</taxon>
        <taxon>Ascomycota</taxon>
        <taxon>Pezizomycotina</taxon>
        <taxon>Dothideomycetes</taxon>
        <taxon>Dothideomycetes incertae sedis</taxon>
        <taxon>Cryomyces</taxon>
    </lineage>
</organism>
<evidence type="ECO:0000256" key="1">
    <source>
        <dbReference type="ARBA" id="ARBA00004502"/>
    </source>
</evidence>
<dbReference type="GO" id="GO:0005778">
    <property type="term" value="C:peroxisomal membrane"/>
    <property type="evidence" value="ECO:0007669"/>
    <property type="project" value="UniProtKB-SubCell"/>
</dbReference>
<evidence type="ECO:0000256" key="12">
    <source>
        <dbReference type="ARBA" id="ARBA00022840"/>
    </source>
</evidence>
<dbReference type="GO" id="GO:0005840">
    <property type="term" value="C:ribosome"/>
    <property type="evidence" value="ECO:0007669"/>
    <property type="project" value="InterPro"/>
</dbReference>
<keyword evidence="17" id="KW-0576">Peroxisome</keyword>
<dbReference type="InterPro" id="IPR045851">
    <property type="entry name" value="AMP-bd_C_sf"/>
</dbReference>
<dbReference type="InterPro" id="IPR042099">
    <property type="entry name" value="ANL_N_sf"/>
</dbReference>
<keyword evidence="26" id="KW-1185">Reference proteome</keyword>
<comment type="similarity">
    <text evidence="5">Belongs to the universal ribosomal protein uS8 family.</text>
</comment>
<evidence type="ECO:0000256" key="21">
    <source>
        <dbReference type="ARBA" id="ARBA00068795"/>
    </source>
</evidence>
<evidence type="ECO:0000313" key="25">
    <source>
        <dbReference type="EMBL" id="TKA74016.1"/>
    </source>
</evidence>
<evidence type="ECO:0000256" key="20">
    <source>
        <dbReference type="ARBA" id="ARBA00060276"/>
    </source>
</evidence>
<evidence type="ECO:0000256" key="4">
    <source>
        <dbReference type="ARBA" id="ARBA00006432"/>
    </source>
</evidence>
<protein>
    <recommendedName>
        <fullName evidence="21">Very long-chain fatty acid transport protein</fullName>
    </recommendedName>
    <alternativeName>
        <fullName evidence="22">Very-long-chain acyl-CoA synthetase</fullName>
    </alternativeName>
</protein>
<name>A0A4U0XDP0_9PEZI</name>
<evidence type="ECO:0000256" key="13">
    <source>
        <dbReference type="ARBA" id="ARBA00022980"/>
    </source>
</evidence>
<dbReference type="Gene3D" id="3.30.1370.30">
    <property type="match status" value="1"/>
</dbReference>
<dbReference type="AlphaFoldDB" id="A0A4U0XDP0"/>
<dbReference type="GO" id="GO:0044539">
    <property type="term" value="P:long-chain fatty acid import into cell"/>
    <property type="evidence" value="ECO:0007669"/>
    <property type="project" value="TreeGrafter"/>
</dbReference>
<dbReference type="GO" id="GO:0005811">
    <property type="term" value="C:lipid droplet"/>
    <property type="evidence" value="ECO:0007669"/>
    <property type="project" value="UniProtKB-SubCell"/>
</dbReference>
<dbReference type="GO" id="GO:0009898">
    <property type="term" value="C:cytoplasmic side of plasma membrane"/>
    <property type="evidence" value="ECO:0007669"/>
    <property type="project" value="TreeGrafter"/>
</dbReference>
<dbReference type="GO" id="GO:0005324">
    <property type="term" value="F:long-chain fatty acid transmembrane transporter activity"/>
    <property type="evidence" value="ECO:0007669"/>
    <property type="project" value="TreeGrafter"/>
</dbReference>
<dbReference type="EMBL" id="NAJN01000392">
    <property type="protein sequence ID" value="TKA74016.1"/>
    <property type="molecule type" value="Genomic_DNA"/>
</dbReference>
<keyword evidence="15" id="KW-0445">Lipid transport</keyword>
<comment type="function">
    <text evidence="20">Acyl-CoA synthetase required for both the import of long chain fatty acids (LCFAs) (C14-C18) and the activation very long chain fatty acids (VLCFAs) (C20-C26) by esterification of the fatty acids into metabolically active CoA-thioesters for subsequent degradation or incorporation into phospholipids. The transport and fatty acyl-CoA synthetase activities are genetically separable and are thus independent activities. Esterifies VLCFAs in the peroxisome matrix. The VLCFAs are actively transported into peroxisomes by a PXA1-PXA2 heterodimeric transporter in the peroxisomal membrane.</text>
</comment>
<evidence type="ECO:0000256" key="7">
    <source>
        <dbReference type="ARBA" id="ARBA00022475"/>
    </source>
</evidence>
<accession>A0A4U0XDP0</accession>
<dbReference type="InterPro" id="IPR000630">
    <property type="entry name" value="Ribosomal_uS8"/>
</dbReference>
<keyword evidence="18" id="KW-0687">Ribonucleoprotein</keyword>
<keyword evidence="10" id="KW-0812">Transmembrane</keyword>
<evidence type="ECO:0000256" key="17">
    <source>
        <dbReference type="ARBA" id="ARBA00023140"/>
    </source>
</evidence>
<dbReference type="InterPro" id="IPR035987">
    <property type="entry name" value="Ribosomal_uS8_sf"/>
</dbReference>
<keyword evidence="11" id="KW-0547">Nucleotide-binding</keyword>
<comment type="catalytic activity">
    <reaction evidence="19">
        <text>a very long-chain fatty acid + ATP + CoA = a very long-chain fatty acyl-CoA + AMP + diphosphate</text>
        <dbReference type="Rhea" id="RHEA:54536"/>
        <dbReference type="ChEBI" id="CHEBI:30616"/>
        <dbReference type="ChEBI" id="CHEBI:33019"/>
        <dbReference type="ChEBI" id="CHEBI:57287"/>
        <dbReference type="ChEBI" id="CHEBI:58950"/>
        <dbReference type="ChEBI" id="CHEBI:138261"/>
        <dbReference type="ChEBI" id="CHEBI:456215"/>
    </reaction>
</comment>